<keyword evidence="2" id="KW-0479">Metal-binding</keyword>
<keyword evidence="3" id="KW-0862">Zinc</keyword>
<dbReference type="InterPro" id="IPR011057">
    <property type="entry name" value="Mss4-like_sf"/>
</dbReference>
<evidence type="ECO:0000313" key="6">
    <source>
        <dbReference type="EMBL" id="SVE11883.1"/>
    </source>
</evidence>
<dbReference type="PROSITE" id="PS51891">
    <property type="entry name" value="CENP_V_GFA"/>
    <property type="match status" value="1"/>
</dbReference>
<sequence>MVKGHCECNRVSYEADCEILDFSHCHCSQCRRLHGAAFATFASIETDKFRYLSGEEDIKKYASSDDLKRVFCGNCGSNILVSLNENPEILYLSMGAIDDNPTHPEAYHIYVGSKAPWHEITDGFIQYDEAPPPE</sequence>
<dbReference type="PANTHER" id="PTHR33337">
    <property type="entry name" value="GFA DOMAIN-CONTAINING PROTEIN"/>
    <property type="match status" value="1"/>
</dbReference>
<dbReference type="Gene3D" id="3.90.1590.10">
    <property type="entry name" value="glutathione-dependent formaldehyde- activating enzyme (gfa)"/>
    <property type="match status" value="1"/>
</dbReference>
<evidence type="ECO:0000256" key="2">
    <source>
        <dbReference type="ARBA" id="ARBA00022723"/>
    </source>
</evidence>
<dbReference type="InterPro" id="IPR006913">
    <property type="entry name" value="CENP-V/GFA"/>
</dbReference>
<reference evidence="6" key="1">
    <citation type="submission" date="2018-05" db="EMBL/GenBank/DDBJ databases">
        <authorList>
            <person name="Lanie J.A."/>
            <person name="Ng W.-L."/>
            <person name="Kazmierczak K.M."/>
            <person name="Andrzejewski T.M."/>
            <person name="Davidsen T.M."/>
            <person name="Wayne K.J."/>
            <person name="Tettelin H."/>
            <person name="Glass J.I."/>
            <person name="Rusch D."/>
            <person name="Podicherti R."/>
            <person name="Tsui H.-C.T."/>
            <person name="Winkler M.E."/>
        </authorList>
    </citation>
    <scope>NUCLEOTIDE SEQUENCE</scope>
</reference>
<accession>A0A383AWD0</accession>
<evidence type="ECO:0000256" key="4">
    <source>
        <dbReference type="ARBA" id="ARBA00023239"/>
    </source>
</evidence>
<feature type="domain" description="CENP-V/GFA" evidence="5">
    <location>
        <begin position="2"/>
        <end position="108"/>
    </location>
</feature>
<evidence type="ECO:0000256" key="3">
    <source>
        <dbReference type="ARBA" id="ARBA00022833"/>
    </source>
</evidence>
<organism evidence="6">
    <name type="scientific">marine metagenome</name>
    <dbReference type="NCBI Taxonomy" id="408172"/>
    <lineage>
        <taxon>unclassified sequences</taxon>
        <taxon>metagenomes</taxon>
        <taxon>ecological metagenomes</taxon>
    </lineage>
</organism>
<dbReference type="GO" id="GO:0016846">
    <property type="term" value="F:carbon-sulfur lyase activity"/>
    <property type="evidence" value="ECO:0007669"/>
    <property type="project" value="InterPro"/>
</dbReference>
<protein>
    <recommendedName>
        <fullName evidence="5">CENP-V/GFA domain-containing protein</fullName>
    </recommendedName>
</protein>
<dbReference type="SUPFAM" id="SSF51316">
    <property type="entry name" value="Mss4-like"/>
    <property type="match status" value="1"/>
</dbReference>
<name>A0A383AWD0_9ZZZZ</name>
<keyword evidence="4" id="KW-0456">Lyase</keyword>
<evidence type="ECO:0000259" key="5">
    <source>
        <dbReference type="PROSITE" id="PS51891"/>
    </source>
</evidence>
<dbReference type="AlphaFoldDB" id="A0A383AWD0"/>
<gene>
    <name evidence="6" type="ORF">METZ01_LOCUS464737</name>
</gene>
<dbReference type="Pfam" id="PF04828">
    <property type="entry name" value="GFA"/>
    <property type="match status" value="1"/>
</dbReference>
<dbReference type="GO" id="GO:0046872">
    <property type="term" value="F:metal ion binding"/>
    <property type="evidence" value="ECO:0007669"/>
    <property type="project" value="UniProtKB-KW"/>
</dbReference>
<comment type="similarity">
    <text evidence="1">Belongs to the Gfa family.</text>
</comment>
<proteinExistence type="inferred from homology"/>
<evidence type="ECO:0000256" key="1">
    <source>
        <dbReference type="ARBA" id="ARBA00005495"/>
    </source>
</evidence>
<dbReference type="PANTHER" id="PTHR33337:SF40">
    <property type="entry name" value="CENP-V_GFA DOMAIN-CONTAINING PROTEIN-RELATED"/>
    <property type="match status" value="1"/>
</dbReference>
<dbReference type="EMBL" id="UINC01195356">
    <property type="protein sequence ID" value="SVE11883.1"/>
    <property type="molecule type" value="Genomic_DNA"/>
</dbReference>